<evidence type="ECO:0000313" key="2">
    <source>
        <dbReference type="EMBL" id="KZB63009.1"/>
    </source>
</evidence>
<feature type="transmembrane region" description="Helical" evidence="1">
    <location>
        <begin position="109"/>
        <end position="132"/>
    </location>
</feature>
<protein>
    <recommendedName>
        <fullName evidence="4">General stress protein 17M-like domain-containing protein</fullName>
    </recommendedName>
</protein>
<accession>A0A154L3G2</accession>
<evidence type="ECO:0008006" key="4">
    <source>
        <dbReference type="Google" id="ProtNLM"/>
    </source>
</evidence>
<dbReference type="EMBL" id="LPVY01000020">
    <property type="protein sequence ID" value="KZB63009.1"/>
    <property type="molecule type" value="Genomic_DNA"/>
</dbReference>
<organism evidence="2 3">
    <name type="scientific">Thalassospira lucentensis</name>
    <dbReference type="NCBI Taxonomy" id="168935"/>
    <lineage>
        <taxon>Bacteria</taxon>
        <taxon>Pseudomonadati</taxon>
        <taxon>Pseudomonadota</taxon>
        <taxon>Alphaproteobacteria</taxon>
        <taxon>Rhodospirillales</taxon>
        <taxon>Thalassospiraceae</taxon>
        <taxon>Thalassospira</taxon>
    </lineage>
</organism>
<feature type="transmembrane region" description="Helical" evidence="1">
    <location>
        <begin position="83"/>
        <end position="103"/>
    </location>
</feature>
<keyword evidence="1" id="KW-0812">Transmembrane</keyword>
<evidence type="ECO:0000313" key="3">
    <source>
        <dbReference type="Proteomes" id="UP000076335"/>
    </source>
</evidence>
<proteinExistence type="predicted"/>
<comment type="caution">
    <text evidence="2">The sequence shown here is derived from an EMBL/GenBank/DDBJ whole genome shotgun (WGS) entry which is preliminary data.</text>
</comment>
<keyword evidence="1" id="KW-0472">Membrane</keyword>
<name>A0A154L3G2_9PROT</name>
<dbReference type="RefSeq" id="WP_062952507.1">
    <property type="nucleotide sequence ID" value="NZ_LPVY01000020.1"/>
</dbReference>
<dbReference type="AlphaFoldDB" id="A0A154L3G2"/>
<keyword evidence="1" id="KW-1133">Transmembrane helix</keyword>
<dbReference type="Proteomes" id="UP000076335">
    <property type="component" value="Unassembled WGS sequence"/>
</dbReference>
<sequence length="191" mass="20117">MSILRTRNETVGVFDDLPALQKTAEDLEEAGFKHSDLSLLATERTIEDKLGHIYRKVEDIENDPDMPPLAYTAPTPIGNAEGVLVGAPMYAAAFGAAGVMIAAGGPIALTIAAIVGAGGVGAAAGGVVAAMIGKRYSGELQDELDHGGLLLWVQTPDETKENRAKDILARHQAKLIGTHEVANPHTKRDML</sequence>
<gene>
    <name evidence="2" type="ORF">AUP42_02875</name>
</gene>
<evidence type="ECO:0000256" key="1">
    <source>
        <dbReference type="SAM" id="Phobius"/>
    </source>
</evidence>
<dbReference type="OrthoDB" id="7743649at2"/>
<reference evidence="2 3" key="1">
    <citation type="submission" date="2015-12" db="EMBL/GenBank/DDBJ databases">
        <title>Genome sequence of Thalassospira lucentensis MCCC 1A02072.</title>
        <authorList>
            <person name="Lu L."/>
            <person name="Lai Q."/>
            <person name="Shao Z."/>
            <person name="Qian P."/>
        </authorList>
    </citation>
    <scope>NUCLEOTIDE SEQUENCE [LARGE SCALE GENOMIC DNA]</scope>
    <source>
        <strain evidence="2 3">MCCC 1A02072</strain>
    </source>
</reference>